<feature type="transmembrane region" description="Helical" evidence="6">
    <location>
        <begin position="221"/>
        <end position="241"/>
    </location>
</feature>
<dbReference type="Proteomes" id="UP000282454">
    <property type="component" value="Unassembled WGS sequence"/>
</dbReference>
<feature type="domain" description="Type II secretion system protein GspF" evidence="7">
    <location>
        <begin position="108"/>
        <end position="232"/>
    </location>
</feature>
<dbReference type="OrthoDB" id="5243396at2"/>
<keyword evidence="9" id="KW-1185">Reference proteome</keyword>
<dbReference type="EMBL" id="RCDD01000001">
    <property type="protein sequence ID" value="RLK61915.1"/>
    <property type="molecule type" value="Genomic_DNA"/>
</dbReference>
<dbReference type="InterPro" id="IPR018076">
    <property type="entry name" value="T2SS_GspF_dom"/>
</dbReference>
<keyword evidence="5 6" id="KW-0472">Membrane</keyword>
<protein>
    <submittedName>
        <fullName evidence="8">Flp pilus assembly protein TadB</fullName>
    </submittedName>
</protein>
<evidence type="ECO:0000259" key="7">
    <source>
        <dbReference type="Pfam" id="PF00482"/>
    </source>
</evidence>
<sequence>MTATTALLALLGVGVAAGLLLIAAGARGVEATDVPSKAQLWIAGLRRHAHARLLAAAVLAGLVAGMVTGWLVGGVLTALAVAGLPQVLGGTRGHDRALARIEGIASWTEMLRDVIAAAAGLEQAILATAATAPEAIRAEIEDLATRLDRGDRLGPSLRLLADDLADPTADLVLAALVLAADHQARQLAELLGELAAEAREQAAMRMRVEAGRARTRTSVRVILITTLAFAGGLVVFNRSYLEPYDAAFGQLMLLLVGALFAVSFVWLGRIARLRPAARVLTGLTQLPTGATEVQP</sequence>
<dbReference type="AlphaFoldDB" id="A0A421BC09"/>
<evidence type="ECO:0000256" key="4">
    <source>
        <dbReference type="ARBA" id="ARBA00022989"/>
    </source>
</evidence>
<keyword evidence="2" id="KW-1003">Cell membrane</keyword>
<evidence type="ECO:0000256" key="5">
    <source>
        <dbReference type="ARBA" id="ARBA00023136"/>
    </source>
</evidence>
<evidence type="ECO:0000313" key="9">
    <source>
        <dbReference type="Proteomes" id="UP000282454"/>
    </source>
</evidence>
<name>A0A421BC09_9PSEU</name>
<dbReference type="RefSeq" id="WP_121390482.1">
    <property type="nucleotide sequence ID" value="NZ_RCDD01000001.1"/>
</dbReference>
<comment type="subcellular location">
    <subcellularLocation>
        <location evidence="1">Cell membrane</location>
        <topology evidence="1">Multi-pass membrane protein</topology>
    </subcellularLocation>
</comment>
<evidence type="ECO:0000256" key="6">
    <source>
        <dbReference type="SAM" id="Phobius"/>
    </source>
</evidence>
<feature type="transmembrane region" description="Helical" evidence="6">
    <location>
        <begin position="247"/>
        <end position="268"/>
    </location>
</feature>
<feature type="transmembrane region" description="Helical" evidence="6">
    <location>
        <begin position="55"/>
        <end position="82"/>
    </location>
</feature>
<dbReference type="GO" id="GO:0005886">
    <property type="term" value="C:plasma membrane"/>
    <property type="evidence" value="ECO:0007669"/>
    <property type="project" value="UniProtKB-SubCell"/>
</dbReference>
<keyword evidence="3 6" id="KW-0812">Transmembrane</keyword>
<comment type="caution">
    <text evidence="8">The sequence shown here is derived from an EMBL/GenBank/DDBJ whole genome shotgun (WGS) entry which is preliminary data.</text>
</comment>
<accession>A0A421BC09</accession>
<evidence type="ECO:0000256" key="3">
    <source>
        <dbReference type="ARBA" id="ARBA00022692"/>
    </source>
</evidence>
<keyword evidence="4 6" id="KW-1133">Transmembrane helix</keyword>
<evidence type="ECO:0000256" key="2">
    <source>
        <dbReference type="ARBA" id="ARBA00022475"/>
    </source>
</evidence>
<dbReference type="Pfam" id="PF00482">
    <property type="entry name" value="T2SSF"/>
    <property type="match status" value="1"/>
</dbReference>
<dbReference type="PANTHER" id="PTHR35007:SF3">
    <property type="entry name" value="POSSIBLE CONSERVED ALANINE RICH MEMBRANE PROTEIN"/>
    <property type="match status" value="1"/>
</dbReference>
<organism evidence="8 9">
    <name type="scientific">Actinokineospora cianjurensis</name>
    <dbReference type="NCBI Taxonomy" id="585224"/>
    <lineage>
        <taxon>Bacteria</taxon>
        <taxon>Bacillati</taxon>
        <taxon>Actinomycetota</taxon>
        <taxon>Actinomycetes</taxon>
        <taxon>Pseudonocardiales</taxon>
        <taxon>Pseudonocardiaceae</taxon>
        <taxon>Actinokineospora</taxon>
    </lineage>
</organism>
<reference evidence="8 9" key="1">
    <citation type="submission" date="2018-10" db="EMBL/GenBank/DDBJ databases">
        <title>Genomic Encyclopedia of Archaeal and Bacterial Type Strains, Phase II (KMG-II): from individual species to whole genera.</title>
        <authorList>
            <person name="Goeker M."/>
        </authorList>
    </citation>
    <scope>NUCLEOTIDE SEQUENCE [LARGE SCALE GENOMIC DNA]</scope>
    <source>
        <strain evidence="8 9">DSM 45657</strain>
    </source>
</reference>
<evidence type="ECO:0000256" key="1">
    <source>
        <dbReference type="ARBA" id="ARBA00004651"/>
    </source>
</evidence>
<proteinExistence type="predicted"/>
<evidence type="ECO:0000313" key="8">
    <source>
        <dbReference type="EMBL" id="RLK61915.1"/>
    </source>
</evidence>
<gene>
    <name evidence="8" type="ORF">CLV68_2460</name>
</gene>
<dbReference type="PANTHER" id="PTHR35007">
    <property type="entry name" value="INTEGRAL MEMBRANE PROTEIN-RELATED"/>
    <property type="match status" value="1"/>
</dbReference>